<dbReference type="EMBL" id="OZ004256">
    <property type="protein sequence ID" value="CAK7903639.1"/>
    <property type="molecule type" value="Genomic_DNA"/>
</dbReference>
<evidence type="ECO:0000256" key="1">
    <source>
        <dbReference type="SAM" id="MobiDB-lite"/>
    </source>
</evidence>
<protein>
    <submittedName>
        <fullName evidence="2">Uncharacterized protein</fullName>
    </submittedName>
</protein>
<feature type="region of interest" description="Disordered" evidence="1">
    <location>
        <begin position="13"/>
        <end position="116"/>
    </location>
</feature>
<gene>
    <name evidence="2" type="ORF">CAAN4_D05512</name>
</gene>
<reference evidence="2 3" key="1">
    <citation type="submission" date="2024-01" db="EMBL/GenBank/DDBJ databases">
        <authorList>
            <consortium name="Genoscope - CEA"/>
            <person name="William W."/>
        </authorList>
    </citation>
    <scope>NUCLEOTIDE SEQUENCE [LARGE SCALE GENOMIC DNA]</scope>
    <source>
        <strain evidence="2 3">29B2s-10</strain>
    </source>
</reference>
<dbReference type="Proteomes" id="UP001497600">
    <property type="component" value="Chromosome D"/>
</dbReference>
<evidence type="ECO:0000313" key="2">
    <source>
        <dbReference type="EMBL" id="CAK7903639.1"/>
    </source>
</evidence>
<proteinExistence type="predicted"/>
<keyword evidence="3" id="KW-1185">Reference proteome</keyword>
<name>A0ABP0EDF0_9ASCO</name>
<evidence type="ECO:0000313" key="3">
    <source>
        <dbReference type="Proteomes" id="UP001497600"/>
    </source>
</evidence>
<sequence length="130" mass="14014">MTNFLVVSAIHKHSTQRWSLGAMSPGHHSSSSEKRKPPPSQKKKKTFSPATTGTQSGGHSVRQGGRERQRPSFCPRTHTSHLRSLALARPSPTGRNKGVPPARVHGTKGASSPAESAINAPSWVRLLIKI</sequence>
<organism evidence="2 3">
    <name type="scientific">[Candida] anglica</name>
    <dbReference type="NCBI Taxonomy" id="148631"/>
    <lineage>
        <taxon>Eukaryota</taxon>
        <taxon>Fungi</taxon>
        <taxon>Dikarya</taxon>
        <taxon>Ascomycota</taxon>
        <taxon>Saccharomycotina</taxon>
        <taxon>Pichiomycetes</taxon>
        <taxon>Debaryomycetaceae</taxon>
        <taxon>Kurtzmaniella</taxon>
    </lineage>
</organism>
<accession>A0ABP0EDF0</accession>